<dbReference type="SUPFAM" id="SSF54427">
    <property type="entry name" value="NTF2-like"/>
    <property type="match status" value="1"/>
</dbReference>
<sequence>MVAKFPVEVAADERCPYTSGLTHGECCRPFLISERAAPTARALMRSRFTAFAIGDASYLRETWHADTRPDRIDLDPSMRWYRLDIESASGGTPFERTGEVVFTAHYRVDGTRGTLHERSRFVRDAGRWYYVDGDVHST</sequence>
<keyword evidence="3" id="KW-1185">Reference proteome</keyword>
<reference evidence="2 3" key="1">
    <citation type="submission" date="2013-01" db="EMBL/GenBank/DDBJ databases">
        <title>Whole genome shotgun sequence of Gordonia soli NBRC 108243.</title>
        <authorList>
            <person name="Isaki-Nakamura S."/>
            <person name="Hosoyama A."/>
            <person name="Tsuchikane K."/>
            <person name="Ando Y."/>
            <person name="Baba S."/>
            <person name="Ohji S."/>
            <person name="Hamada M."/>
            <person name="Tamura T."/>
            <person name="Yamazoe A."/>
            <person name="Yamazaki S."/>
            <person name="Fujita N."/>
        </authorList>
    </citation>
    <scope>NUCLEOTIDE SEQUENCE [LARGE SCALE GENOMIC DNA]</scope>
    <source>
        <strain evidence="2 3">NBRC 108243</strain>
    </source>
</reference>
<name>M0QN04_9ACTN</name>
<dbReference type="Proteomes" id="UP000011666">
    <property type="component" value="Unassembled WGS sequence"/>
</dbReference>
<evidence type="ECO:0000313" key="3">
    <source>
        <dbReference type="Proteomes" id="UP000011666"/>
    </source>
</evidence>
<dbReference type="AlphaFoldDB" id="M0QN04"/>
<gene>
    <name evidence="2" type="ORF">GS4_30_00140</name>
</gene>
<dbReference type="Pfam" id="PF17775">
    <property type="entry name" value="YchJ_M-like"/>
    <property type="match status" value="1"/>
</dbReference>
<dbReference type="RefSeq" id="WP_007623500.1">
    <property type="nucleotide sequence ID" value="NZ_BANX01000030.1"/>
</dbReference>
<dbReference type="eggNOG" id="COG3012">
    <property type="taxonomic scope" value="Bacteria"/>
</dbReference>
<accession>M0QN04</accession>
<comment type="caution">
    <text evidence="2">The sequence shown here is derived from an EMBL/GenBank/DDBJ whole genome shotgun (WGS) entry which is preliminary data.</text>
</comment>
<evidence type="ECO:0000313" key="2">
    <source>
        <dbReference type="EMBL" id="GAC69943.1"/>
    </source>
</evidence>
<dbReference type="Gene3D" id="3.10.450.50">
    <property type="match status" value="1"/>
</dbReference>
<dbReference type="InterPro" id="IPR032710">
    <property type="entry name" value="NTF2-like_dom_sf"/>
</dbReference>
<organism evidence="2 3">
    <name type="scientific">Gordonia soli NBRC 108243</name>
    <dbReference type="NCBI Taxonomy" id="1223545"/>
    <lineage>
        <taxon>Bacteria</taxon>
        <taxon>Bacillati</taxon>
        <taxon>Actinomycetota</taxon>
        <taxon>Actinomycetes</taxon>
        <taxon>Mycobacteriales</taxon>
        <taxon>Gordoniaceae</taxon>
        <taxon>Gordonia</taxon>
    </lineage>
</organism>
<dbReference type="STRING" id="1223545.GS4_30_00140"/>
<dbReference type="EMBL" id="BANX01000030">
    <property type="protein sequence ID" value="GAC69943.1"/>
    <property type="molecule type" value="Genomic_DNA"/>
</dbReference>
<feature type="domain" description="YchJ-like middle NTF2-like" evidence="1">
    <location>
        <begin position="39"/>
        <end position="133"/>
    </location>
</feature>
<protein>
    <recommendedName>
        <fullName evidence="1">YchJ-like middle NTF2-like domain-containing protein</fullName>
    </recommendedName>
</protein>
<proteinExistence type="predicted"/>
<evidence type="ECO:0000259" key="1">
    <source>
        <dbReference type="Pfam" id="PF17775"/>
    </source>
</evidence>
<dbReference type="InterPro" id="IPR048469">
    <property type="entry name" value="YchJ-like_M"/>
</dbReference>